<protein>
    <recommendedName>
        <fullName evidence="2">Potassium channel domain-containing protein</fullName>
    </recommendedName>
</protein>
<keyword evidence="1" id="KW-0812">Transmembrane</keyword>
<name>A0A7Y9YDA1_9ACTN</name>
<feature type="transmembrane region" description="Helical" evidence="1">
    <location>
        <begin position="172"/>
        <end position="190"/>
    </location>
</feature>
<dbReference type="EMBL" id="JACBZI010000001">
    <property type="protein sequence ID" value="NYI10101.1"/>
    <property type="molecule type" value="Genomic_DNA"/>
</dbReference>
<reference evidence="3 4" key="1">
    <citation type="submission" date="2020-07" db="EMBL/GenBank/DDBJ databases">
        <title>Sequencing the genomes of 1000 actinobacteria strains.</title>
        <authorList>
            <person name="Klenk H.-P."/>
        </authorList>
    </citation>
    <scope>NUCLEOTIDE SEQUENCE [LARGE SCALE GENOMIC DNA]</scope>
    <source>
        <strain evidence="3 4">DSM 18248</strain>
    </source>
</reference>
<dbReference type="InterPro" id="IPR013099">
    <property type="entry name" value="K_chnl_dom"/>
</dbReference>
<feature type="transmembrane region" description="Helical" evidence="1">
    <location>
        <begin position="21"/>
        <end position="38"/>
    </location>
</feature>
<keyword evidence="1" id="KW-1133">Transmembrane helix</keyword>
<dbReference type="Pfam" id="PF07885">
    <property type="entry name" value="Ion_trans_2"/>
    <property type="match status" value="1"/>
</dbReference>
<proteinExistence type="predicted"/>
<dbReference type="SUPFAM" id="SSF81324">
    <property type="entry name" value="Voltage-gated potassium channels"/>
    <property type="match status" value="1"/>
</dbReference>
<dbReference type="RefSeq" id="WP_179530990.1">
    <property type="nucleotide sequence ID" value="NZ_BAAAPP010000004.1"/>
</dbReference>
<feature type="transmembrane region" description="Helical" evidence="1">
    <location>
        <begin position="98"/>
        <end position="121"/>
    </location>
</feature>
<keyword evidence="4" id="KW-1185">Reference proteome</keyword>
<dbReference type="AlphaFoldDB" id="A0A7Y9YDA1"/>
<feature type="transmembrane region" description="Helical" evidence="1">
    <location>
        <begin position="133"/>
        <end position="152"/>
    </location>
</feature>
<dbReference type="Gene3D" id="1.10.287.70">
    <property type="match status" value="1"/>
</dbReference>
<feature type="domain" description="Potassium channel" evidence="2">
    <location>
        <begin position="142"/>
        <end position="224"/>
    </location>
</feature>
<dbReference type="Proteomes" id="UP000537326">
    <property type="component" value="Unassembled WGS sequence"/>
</dbReference>
<accession>A0A7Y9YDA1</accession>
<evidence type="ECO:0000256" key="1">
    <source>
        <dbReference type="SAM" id="Phobius"/>
    </source>
</evidence>
<feature type="transmembrane region" description="Helical" evidence="1">
    <location>
        <begin position="70"/>
        <end position="92"/>
    </location>
</feature>
<feature type="transmembrane region" description="Helical" evidence="1">
    <location>
        <begin position="44"/>
        <end position="63"/>
    </location>
</feature>
<evidence type="ECO:0000259" key="2">
    <source>
        <dbReference type="Pfam" id="PF07885"/>
    </source>
</evidence>
<evidence type="ECO:0000313" key="4">
    <source>
        <dbReference type="Proteomes" id="UP000537326"/>
    </source>
</evidence>
<feature type="transmembrane region" description="Helical" evidence="1">
    <location>
        <begin position="202"/>
        <end position="222"/>
    </location>
</feature>
<evidence type="ECO:0000313" key="3">
    <source>
        <dbReference type="EMBL" id="NYI10101.1"/>
    </source>
</evidence>
<sequence length="241" mass="25478">MSRRSHSHDPRPGGVLGPRPSAVLLGAQLLVVLAFPFLEGSPGGRAVLGVGQMLAVGAAVAAVRRTPALTWVALTLGAPAAVFTVLEAVVAGEGGAEWIVLTSALLHAPFYFYVSYSMIRYVFHDDRVTRDELYATGAAFTVVAWGFAYVYAAVQVVWPDSFAGTGSEGVRSWFELLYLSFSVLTSVGLSDVVPVGAHARSLVAVEMIAGVLYVALVVSRLVGLVVSRQAMRAVENPSDEN</sequence>
<gene>
    <name evidence="3" type="ORF">BKA05_001616</name>
</gene>
<organism evidence="3 4">
    <name type="scientific">Nocardioides marinus</name>
    <dbReference type="NCBI Taxonomy" id="374514"/>
    <lineage>
        <taxon>Bacteria</taxon>
        <taxon>Bacillati</taxon>
        <taxon>Actinomycetota</taxon>
        <taxon>Actinomycetes</taxon>
        <taxon>Propionibacteriales</taxon>
        <taxon>Nocardioidaceae</taxon>
        <taxon>Nocardioides</taxon>
    </lineage>
</organism>
<keyword evidence="1" id="KW-0472">Membrane</keyword>
<comment type="caution">
    <text evidence="3">The sequence shown here is derived from an EMBL/GenBank/DDBJ whole genome shotgun (WGS) entry which is preliminary data.</text>
</comment>